<feature type="signal peptide" evidence="1">
    <location>
        <begin position="1"/>
        <end position="19"/>
    </location>
</feature>
<reference evidence="2" key="1">
    <citation type="submission" date="2023-06" db="EMBL/GenBank/DDBJ databases">
        <authorList>
            <person name="Delattre M."/>
        </authorList>
    </citation>
    <scope>NUCLEOTIDE SEQUENCE</scope>
    <source>
        <strain evidence="2">AF72</strain>
    </source>
</reference>
<keyword evidence="1" id="KW-0732">Signal</keyword>
<comment type="caution">
    <text evidence="2">The sequence shown here is derived from an EMBL/GenBank/DDBJ whole genome shotgun (WGS) entry which is preliminary data.</text>
</comment>
<sequence length="103" mass="11570">MKILILNLLWLGCVLFASGAHVKCSGNPAQRLVPFPLGPDGEKYSEEWWHYRKRLCGDDYIVFKDSICSPQPPDPPVSRLHGHLTDDADTISTMLLQRYATTG</sequence>
<accession>A0AA36FZG0</accession>
<dbReference type="EMBL" id="CATQJA010001548">
    <property type="protein sequence ID" value="CAJ0567716.1"/>
    <property type="molecule type" value="Genomic_DNA"/>
</dbReference>
<gene>
    <name evidence="2" type="ORF">MSPICULIGERA_LOCUS6257</name>
</gene>
<proteinExistence type="predicted"/>
<protein>
    <submittedName>
        <fullName evidence="2">Uncharacterized protein</fullName>
    </submittedName>
</protein>
<organism evidence="2 3">
    <name type="scientific">Mesorhabditis spiculigera</name>
    <dbReference type="NCBI Taxonomy" id="96644"/>
    <lineage>
        <taxon>Eukaryota</taxon>
        <taxon>Metazoa</taxon>
        <taxon>Ecdysozoa</taxon>
        <taxon>Nematoda</taxon>
        <taxon>Chromadorea</taxon>
        <taxon>Rhabditida</taxon>
        <taxon>Rhabditina</taxon>
        <taxon>Rhabditomorpha</taxon>
        <taxon>Rhabditoidea</taxon>
        <taxon>Rhabditidae</taxon>
        <taxon>Mesorhabditinae</taxon>
        <taxon>Mesorhabditis</taxon>
    </lineage>
</organism>
<keyword evidence="3" id="KW-1185">Reference proteome</keyword>
<dbReference type="AlphaFoldDB" id="A0AA36FZG0"/>
<feature type="chain" id="PRO_5041313882" evidence="1">
    <location>
        <begin position="20"/>
        <end position="103"/>
    </location>
</feature>
<evidence type="ECO:0000313" key="3">
    <source>
        <dbReference type="Proteomes" id="UP001177023"/>
    </source>
</evidence>
<feature type="non-terminal residue" evidence="2">
    <location>
        <position position="103"/>
    </location>
</feature>
<evidence type="ECO:0000313" key="2">
    <source>
        <dbReference type="EMBL" id="CAJ0567716.1"/>
    </source>
</evidence>
<name>A0AA36FZG0_9BILA</name>
<dbReference type="Proteomes" id="UP001177023">
    <property type="component" value="Unassembled WGS sequence"/>
</dbReference>
<evidence type="ECO:0000256" key="1">
    <source>
        <dbReference type="SAM" id="SignalP"/>
    </source>
</evidence>